<feature type="compositionally biased region" description="Pro residues" evidence="17">
    <location>
        <begin position="341"/>
        <end position="368"/>
    </location>
</feature>
<evidence type="ECO:0000313" key="21">
    <source>
        <dbReference type="EMBL" id="KAG9351413.1"/>
    </source>
</evidence>
<evidence type="ECO:0000256" key="12">
    <source>
        <dbReference type="ARBA" id="ARBA00023180"/>
    </source>
</evidence>
<feature type="region of interest" description="Disordered" evidence="17">
    <location>
        <begin position="264"/>
        <end position="427"/>
    </location>
</feature>
<dbReference type="Pfam" id="PF26574">
    <property type="entry name" value="GAIN_ADGRG2"/>
    <property type="match status" value="1"/>
</dbReference>
<keyword evidence="10" id="KW-1015">Disulfide bond</keyword>
<dbReference type="Pfam" id="PF01825">
    <property type="entry name" value="GPS"/>
    <property type="match status" value="1"/>
</dbReference>
<feature type="transmembrane region" description="Helical" evidence="18">
    <location>
        <begin position="1493"/>
        <end position="1517"/>
    </location>
</feature>
<comment type="subcellular location">
    <subcellularLocation>
        <location evidence="1">Apical cell membrane</location>
        <topology evidence="1">Multi-pass membrane protein</topology>
    </subcellularLocation>
</comment>
<feature type="transmembrane region" description="Helical" evidence="18">
    <location>
        <begin position="1537"/>
        <end position="1559"/>
    </location>
</feature>
<evidence type="ECO:0000256" key="3">
    <source>
        <dbReference type="ARBA" id="ARBA00022475"/>
    </source>
</evidence>
<evidence type="ECO:0000259" key="20">
    <source>
        <dbReference type="PROSITE" id="PS50261"/>
    </source>
</evidence>
<dbReference type="InterPro" id="IPR000203">
    <property type="entry name" value="GPS"/>
</dbReference>
<dbReference type="InterPro" id="IPR017983">
    <property type="entry name" value="GPCR_2_secretin-like_CS"/>
</dbReference>
<dbReference type="OrthoDB" id="10037534at2759"/>
<evidence type="ECO:0000256" key="7">
    <source>
        <dbReference type="ARBA" id="ARBA00022989"/>
    </source>
</evidence>
<dbReference type="InterPro" id="IPR013320">
    <property type="entry name" value="ConA-like_dom_sf"/>
</dbReference>
<feature type="compositionally biased region" description="Pro residues" evidence="17">
    <location>
        <begin position="281"/>
        <end position="330"/>
    </location>
</feature>
<feature type="transmembrane region" description="Helical" evidence="18">
    <location>
        <begin position="1467"/>
        <end position="1487"/>
    </location>
</feature>
<dbReference type="InterPro" id="IPR017981">
    <property type="entry name" value="GPCR_2-like_7TM"/>
</dbReference>
<keyword evidence="12" id="KW-0325">Glycoprotein</keyword>
<dbReference type="InterPro" id="IPR057244">
    <property type="entry name" value="GAIN_B"/>
</dbReference>
<dbReference type="GO" id="GO:0007189">
    <property type="term" value="P:adenylate cyclase-activating G protein-coupled receptor signaling pathway"/>
    <property type="evidence" value="ECO:0007669"/>
    <property type="project" value="TreeGrafter"/>
</dbReference>
<dbReference type="EMBL" id="JAFBMS010000006">
    <property type="protein sequence ID" value="KAG9351413.1"/>
    <property type="molecule type" value="Genomic_DNA"/>
</dbReference>
<evidence type="ECO:0000256" key="2">
    <source>
        <dbReference type="ARBA" id="ARBA00007343"/>
    </source>
</evidence>
<feature type="compositionally biased region" description="Low complexity" evidence="17">
    <location>
        <begin position="414"/>
        <end position="427"/>
    </location>
</feature>
<feature type="compositionally biased region" description="Polar residues" evidence="17">
    <location>
        <begin position="652"/>
        <end position="661"/>
    </location>
</feature>
<evidence type="ECO:0000256" key="5">
    <source>
        <dbReference type="ARBA" id="ARBA00022692"/>
    </source>
</evidence>
<dbReference type="Proteomes" id="UP000824540">
    <property type="component" value="Unassembled WGS sequence"/>
</dbReference>
<feature type="region of interest" description="Disordered" evidence="17">
    <location>
        <begin position="1039"/>
        <end position="1068"/>
    </location>
</feature>
<evidence type="ECO:0000256" key="6">
    <source>
        <dbReference type="ARBA" id="ARBA00022729"/>
    </source>
</evidence>
<feature type="transmembrane region" description="Helical" evidence="18">
    <location>
        <begin position="1432"/>
        <end position="1455"/>
    </location>
</feature>
<dbReference type="FunFam" id="1.20.1070.10:FF:000043">
    <property type="entry name" value="adhesion G-protein coupled receptor G2 isoform X1"/>
    <property type="match status" value="1"/>
</dbReference>
<dbReference type="PANTHER" id="PTHR12011:SF264">
    <property type="entry name" value="ADHESION G-PROTEIN COUPLED RECEPTOR G2"/>
    <property type="match status" value="1"/>
</dbReference>
<sequence length="1792" mass="194485">MSFCRLRDPIHFLERCYGARRVPRLTFTRGMPCIELKLWKRANREISCYVLPTLLLLLCHMAPVEATFMHDSKVTFTQGSGDHWTLLDRDQVPELQQLTVCVHLRVLAPGEWTAYTYGRPGTQEYELGLQGDRKSLYVWLLGKKHRFPVRLVPWRWYHVCLKRNTSRSSISLDVDGSPSMRTVVAEPVPSVGELVLGCRDRGEPPSGAGEVELYLFRVWDDVGHHGICEDGGVVAWRSEQWAMGNLHPLQDERLLCGHRRVKREAVPMSTTDDPSTATIPPLRPTTQDPPQPTSQVLPPSPPTTKAPPPPQPTTQDPPPPTSQAPPPFPPSMQGSPKPISQAPPPSPPTTQAPPPPQPTTQDPPPPTSQAPLPSSPTTQGPPSPTAQAPPPSPPTTQDPPLSTTGVPLPPSTQDPPQQTTQAPTPYTADPSLLLIKTEPTHPLLTTIHSASTTEHLSSQHPTTTPSPLSPMSNSPLTVFLPVLSTTSSPTTATNTASPTILAPVTPNTLTAVPQSTSSTFSPNTFTSFVLPTSLAFSSTTLSTSPPPTFSTKSASSSPSLTTPSMSLSTITMENFENASSTSNFTLTTAVSPNPVTGSLASLCSFSVYCTSNSSFYWMVLDVESTHGVKNESEVSTWLSNVFNIHICEQSEQSPETSTAANTTSTPMSSTVSPLDSAILKMAPSHSSTSFGKKEKKCQNGNETPVSLFQGIEVSCDDKEKIRQTNCTVLLNLTSATNPCVLHRALQVKVEGFTMQAQILGKVENVGIGLCHSGDVPPGGFYEKCSSPYPLSDDCNSEGGIMVSCNRSSNTVVIPVDPRSPVEQNCTEVIQPDPEHHCNCSTVCKDQAAYYMLTIGVTGPQITFTDIRSLIDKLGSDPPSCNSSFSNTHDLCTKIPKISKLYQEAHLECLGMGSQLNSCTVVLKMSGAVSICALRATLVSLFQTSEGIYYTNPLTRLVICDWPSGSRVNMSQVNLTWISTSLQYSEICANQSSINLTCKAGETLGVLLDDMCLPWPIPPVFGTASSAHYTLNATTTVDTSTMPPTSTAQHNTTFISSSPTLPRQPNTPPLNMTRAPLYTTGSLQNVTTPPPNTVNATKGDRPTKATVSSPNTTTSNKTVTAAGNSTNPVIPIKPTITATVSTTSPTTVPTTTVDAEGQAEQLLNLTRDVSSLNSSQVAQLVNQLAALLSGPNVSLDLGRTTVTIVSNLLNASVDALAPSSNKIIGLVDTVGLKLVVKDETETILSDSVALAVKKVDGANFEETSFSITNPSSVQINNVLRAQTSSAPQGSITLPASLTNGLTPEQQLLASRVQFNFYQKGTVFQDRDLRGRRLHSGILGTTVANLSISDLTDNVVITLRNNEPVPANFVASCVFWDFSKNNGLGGWNQHGCSVQNSTDEETVCSCNHLTSFAVLLDISREGIKNRLQSIILTYITYIGCGISAIFLSITLLTYLAFGKLRKDIPSKILIQLCTALLLLNLTFLLDSWLALYPDAVGLCISTAFFLHYFLLVSFTWMGLEALHMYLAIVKVFNTYVSRYMLKFSLVGWGIPLIVVIIVIAIDKNNYGLISYGKFEDGSTDEFCWLKNNVAFYVAVVAYFCVIFLVNLIMFVVVLVQLCRIKRQNPQNAQQRNGVHELRSVAGLTVLLGLTWGFAFFAWGPVNLAFMYLFSIFNSLQGLFIFIFHCALKENVRKQWRTYLCCGKLRLPENTEWSRTATRKTVNLRRANRGTSYGSSNSLHSSNTSSSSFLASDSTERQNGVGSMYDDRQITSLEEPNGDVVLNEIHSRHRTPRGQ</sequence>
<evidence type="ECO:0000256" key="4">
    <source>
        <dbReference type="ARBA" id="ARBA00022553"/>
    </source>
</evidence>
<dbReference type="Gene3D" id="2.60.220.50">
    <property type="match status" value="1"/>
</dbReference>
<evidence type="ECO:0000256" key="8">
    <source>
        <dbReference type="ARBA" id="ARBA00023040"/>
    </source>
</evidence>
<protein>
    <recommendedName>
        <fullName evidence="14">Adhesion G-protein coupled receptor G2</fullName>
    </recommendedName>
    <alternativeName>
        <fullName evidence="15">G-protein coupled receptor 64</fullName>
    </alternativeName>
</protein>
<feature type="transmembrane region" description="Helical" evidence="18">
    <location>
        <begin position="1662"/>
        <end position="1685"/>
    </location>
</feature>
<accession>A0A8T2PDK0</accession>
<keyword evidence="3" id="KW-1003">Cell membrane</keyword>
<feature type="region of interest" description="Disordered" evidence="17">
    <location>
        <begin position="1773"/>
        <end position="1792"/>
    </location>
</feature>
<feature type="compositionally biased region" description="Polar residues" evidence="17">
    <location>
        <begin position="1047"/>
        <end position="1063"/>
    </location>
</feature>
<keyword evidence="6" id="KW-0732">Signal</keyword>
<feature type="transmembrane region" description="Helical" evidence="18">
    <location>
        <begin position="1587"/>
        <end position="1616"/>
    </location>
</feature>
<keyword evidence="4" id="KW-0597">Phosphoprotein</keyword>
<feature type="compositionally biased region" description="Low complexity" evidence="17">
    <location>
        <begin position="1729"/>
        <end position="1750"/>
    </location>
</feature>
<evidence type="ECO:0000256" key="17">
    <source>
        <dbReference type="SAM" id="MobiDB-lite"/>
    </source>
</evidence>
<evidence type="ECO:0000259" key="19">
    <source>
        <dbReference type="PROSITE" id="PS50221"/>
    </source>
</evidence>
<comment type="subunit">
    <text evidence="16">Heterodimer of 2 chains generated by proteolytic processing; the large extracellular N-terminal fragment and the membrane-bound C-terminal fragment predominantly remain associated and non-covalently linked. Interacts with CFTR.</text>
</comment>
<keyword evidence="8" id="KW-0297">G-protein coupled receptor</keyword>
<dbReference type="FunFam" id="2.60.220.50:FF:000003">
    <property type="entry name" value="adhesion G-protein coupled receptor G2 isoform X2"/>
    <property type="match status" value="1"/>
</dbReference>
<dbReference type="InterPro" id="IPR000832">
    <property type="entry name" value="GPCR_2_secretin-like"/>
</dbReference>
<dbReference type="PRINTS" id="PR00249">
    <property type="entry name" value="GPCRSECRETIN"/>
</dbReference>
<gene>
    <name evidence="21" type="ORF">JZ751_022663</name>
</gene>
<evidence type="ECO:0000256" key="14">
    <source>
        <dbReference type="ARBA" id="ARBA00069918"/>
    </source>
</evidence>
<feature type="transmembrane region" description="Helical" evidence="18">
    <location>
        <begin position="1637"/>
        <end position="1656"/>
    </location>
</feature>
<evidence type="ECO:0000256" key="18">
    <source>
        <dbReference type="SAM" id="Phobius"/>
    </source>
</evidence>
<dbReference type="Gene3D" id="2.60.120.200">
    <property type="match status" value="1"/>
</dbReference>
<dbReference type="InterPro" id="IPR058857">
    <property type="entry name" value="GAIN_ADGRG2/6"/>
</dbReference>
<evidence type="ECO:0000256" key="11">
    <source>
        <dbReference type="ARBA" id="ARBA00023170"/>
    </source>
</evidence>
<dbReference type="PANTHER" id="PTHR12011">
    <property type="entry name" value="ADHESION G-PROTEIN COUPLED RECEPTOR"/>
    <property type="match status" value="1"/>
</dbReference>
<dbReference type="SMART" id="SM00303">
    <property type="entry name" value="GPS"/>
    <property type="match status" value="1"/>
</dbReference>
<dbReference type="GO" id="GO:0016324">
    <property type="term" value="C:apical plasma membrane"/>
    <property type="evidence" value="ECO:0007669"/>
    <property type="project" value="UniProtKB-SubCell"/>
</dbReference>
<keyword evidence="7 18" id="KW-1133">Transmembrane helix</keyword>
<evidence type="ECO:0000256" key="16">
    <source>
        <dbReference type="ARBA" id="ARBA00093560"/>
    </source>
</evidence>
<keyword evidence="11" id="KW-0675">Receptor</keyword>
<feature type="domain" description="G-protein coupled receptors family 2 profile 2" evidence="20">
    <location>
        <begin position="1430"/>
        <end position="1686"/>
    </location>
</feature>
<dbReference type="SUPFAM" id="SSF49899">
    <property type="entry name" value="Concanavalin A-like lectins/glucanases"/>
    <property type="match status" value="1"/>
</dbReference>
<feature type="compositionally biased region" description="Low complexity" evidence="17">
    <location>
        <begin position="369"/>
        <end position="378"/>
    </location>
</feature>
<feature type="compositionally biased region" description="Pro residues" evidence="17">
    <location>
        <begin position="379"/>
        <end position="397"/>
    </location>
</feature>
<dbReference type="PROSITE" id="PS50221">
    <property type="entry name" value="GAIN_B"/>
    <property type="match status" value="1"/>
</dbReference>
<name>A0A8T2PDK0_9TELE</name>
<feature type="compositionally biased region" description="Polar residues" evidence="17">
    <location>
        <begin position="268"/>
        <end position="278"/>
    </location>
</feature>
<keyword evidence="5 18" id="KW-0812">Transmembrane</keyword>
<dbReference type="InterPro" id="IPR046338">
    <property type="entry name" value="GAIN_dom_sf"/>
</dbReference>
<dbReference type="PROSITE" id="PS00650">
    <property type="entry name" value="G_PROTEIN_RECEP_F2_2"/>
    <property type="match status" value="1"/>
</dbReference>
<keyword evidence="13" id="KW-0807">Transducer</keyword>
<feature type="compositionally biased region" description="Low complexity" evidence="17">
    <location>
        <begin position="662"/>
        <end position="671"/>
    </location>
</feature>
<feature type="compositionally biased region" description="Low complexity" evidence="17">
    <location>
        <begin position="456"/>
        <end position="472"/>
    </location>
</feature>
<dbReference type="Pfam" id="PF00002">
    <property type="entry name" value="7tm_2"/>
    <property type="match status" value="1"/>
</dbReference>
<feature type="region of interest" description="Disordered" evidence="17">
    <location>
        <begin position="452"/>
        <end position="472"/>
    </location>
</feature>
<feature type="compositionally biased region" description="Low complexity" evidence="17">
    <location>
        <begin position="331"/>
        <end position="340"/>
    </location>
</feature>
<feature type="region of interest" description="Disordered" evidence="17">
    <location>
        <begin position="1722"/>
        <end position="1762"/>
    </location>
</feature>
<evidence type="ECO:0000256" key="1">
    <source>
        <dbReference type="ARBA" id="ARBA00004424"/>
    </source>
</evidence>
<feature type="region of interest" description="Disordered" evidence="17">
    <location>
        <begin position="541"/>
        <end position="561"/>
    </location>
</feature>
<feature type="compositionally biased region" description="Polar residues" evidence="17">
    <location>
        <begin position="1104"/>
        <end position="1125"/>
    </location>
</feature>
<evidence type="ECO:0000256" key="9">
    <source>
        <dbReference type="ARBA" id="ARBA00023136"/>
    </source>
</evidence>
<dbReference type="Gene3D" id="1.20.1070.10">
    <property type="entry name" value="Rhodopsin 7-helix transmembrane proteins"/>
    <property type="match status" value="1"/>
</dbReference>
<evidence type="ECO:0000256" key="15">
    <source>
        <dbReference type="ARBA" id="ARBA00083924"/>
    </source>
</evidence>
<evidence type="ECO:0000256" key="13">
    <source>
        <dbReference type="ARBA" id="ARBA00023224"/>
    </source>
</evidence>
<evidence type="ECO:0000313" key="22">
    <source>
        <dbReference type="Proteomes" id="UP000824540"/>
    </source>
</evidence>
<feature type="domain" description="GAIN-B" evidence="19">
    <location>
        <begin position="1262"/>
        <end position="1420"/>
    </location>
</feature>
<dbReference type="GO" id="GO:0004930">
    <property type="term" value="F:G protein-coupled receptor activity"/>
    <property type="evidence" value="ECO:0007669"/>
    <property type="project" value="UniProtKB-KW"/>
</dbReference>
<keyword evidence="9 18" id="KW-0472">Membrane</keyword>
<proteinExistence type="inferred from homology"/>
<evidence type="ECO:0000256" key="10">
    <source>
        <dbReference type="ARBA" id="ARBA00023157"/>
    </source>
</evidence>
<dbReference type="SUPFAM" id="SSF81321">
    <property type="entry name" value="Family A G protein-coupled receptor-like"/>
    <property type="match status" value="1"/>
</dbReference>
<keyword evidence="22" id="KW-1185">Reference proteome</keyword>
<reference evidence="21" key="1">
    <citation type="thesis" date="2021" institute="BYU ScholarsArchive" country="Provo, UT, USA">
        <title>Applications of and Algorithms for Genome Assembly and Genomic Analyses with an Emphasis on Marine Teleosts.</title>
        <authorList>
            <person name="Pickett B.D."/>
        </authorList>
    </citation>
    <scope>NUCLEOTIDE SEQUENCE</scope>
    <source>
        <strain evidence="21">HI-2016</strain>
    </source>
</reference>
<dbReference type="PROSITE" id="PS50261">
    <property type="entry name" value="G_PROTEIN_RECEP_F2_4"/>
    <property type="match status" value="1"/>
</dbReference>
<dbReference type="GO" id="GO:0007166">
    <property type="term" value="P:cell surface receptor signaling pathway"/>
    <property type="evidence" value="ECO:0007669"/>
    <property type="project" value="InterPro"/>
</dbReference>
<comment type="caution">
    <text evidence="21">The sequence shown here is derived from an EMBL/GenBank/DDBJ whole genome shotgun (WGS) entry which is preliminary data.</text>
</comment>
<feature type="region of interest" description="Disordered" evidence="17">
    <location>
        <begin position="652"/>
        <end position="671"/>
    </location>
</feature>
<organism evidence="21 22">
    <name type="scientific">Albula glossodonta</name>
    <name type="common">roundjaw bonefish</name>
    <dbReference type="NCBI Taxonomy" id="121402"/>
    <lineage>
        <taxon>Eukaryota</taxon>
        <taxon>Metazoa</taxon>
        <taxon>Chordata</taxon>
        <taxon>Craniata</taxon>
        <taxon>Vertebrata</taxon>
        <taxon>Euteleostomi</taxon>
        <taxon>Actinopterygii</taxon>
        <taxon>Neopterygii</taxon>
        <taxon>Teleostei</taxon>
        <taxon>Albuliformes</taxon>
        <taxon>Albulidae</taxon>
        <taxon>Albula</taxon>
    </lineage>
</organism>
<comment type="similarity">
    <text evidence="2">Belongs to the G-protein coupled receptor 2 family. Adhesion G-protein coupled receptor (ADGR) subfamily.</text>
</comment>
<feature type="region of interest" description="Disordered" evidence="17">
    <location>
        <begin position="1080"/>
        <end position="1125"/>
    </location>
</feature>